<dbReference type="Pfam" id="PF07690">
    <property type="entry name" value="MFS_1"/>
    <property type="match status" value="1"/>
</dbReference>
<evidence type="ECO:0000256" key="2">
    <source>
        <dbReference type="ARBA" id="ARBA00008335"/>
    </source>
</evidence>
<gene>
    <name evidence="8" type="ORF">DSM5745_09825</name>
</gene>
<feature type="transmembrane region" description="Helical" evidence="7">
    <location>
        <begin position="375"/>
        <end position="396"/>
    </location>
</feature>
<protein>
    <recommendedName>
        <fullName evidence="10">Major facilitator superfamily (MFS) profile domain-containing protein</fullName>
    </recommendedName>
</protein>
<evidence type="ECO:0000256" key="4">
    <source>
        <dbReference type="ARBA" id="ARBA00022692"/>
    </source>
</evidence>
<evidence type="ECO:0000256" key="5">
    <source>
        <dbReference type="ARBA" id="ARBA00022989"/>
    </source>
</evidence>
<dbReference type="GeneID" id="38120195"/>
<keyword evidence="9" id="KW-1185">Reference proteome</keyword>
<comment type="caution">
    <text evidence="8">The sequence shown here is derived from an EMBL/GenBank/DDBJ whole genome shotgun (WGS) entry which is preliminary data.</text>
</comment>
<dbReference type="EMBL" id="PVWQ01000014">
    <property type="protein sequence ID" value="RDW64414.1"/>
    <property type="molecule type" value="Genomic_DNA"/>
</dbReference>
<feature type="transmembrane region" description="Helical" evidence="7">
    <location>
        <begin position="310"/>
        <end position="330"/>
    </location>
</feature>
<dbReference type="RefSeq" id="XP_026599573.1">
    <property type="nucleotide sequence ID" value="XM_026751841.1"/>
</dbReference>
<dbReference type="Proteomes" id="UP000256690">
    <property type="component" value="Unassembled WGS sequence"/>
</dbReference>
<evidence type="ECO:0000313" key="8">
    <source>
        <dbReference type="EMBL" id="RDW64414.1"/>
    </source>
</evidence>
<dbReference type="GO" id="GO:0016020">
    <property type="term" value="C:membrane"/>
    <property type="evidence" value="ECO:0007669"/>
    <property type="project" value="UniProtKB-SubCell"/>
</dbReference>
<organism evidence="8 9">
    <name type="scientific">Aspergillus mulundensis</name>
    <dbReference type="NCBI Taxonomy" id="1810919"/>
    <lineage>
        <taxon>Eukaryota</taxon>
        <taxon>Fungi</taxon>
        <taxon>Dikarya</taxon>
        <taxon>Ascomycota</taxon>
        <taxon>Pezizomycotina</taxon>
        <taxon>Eurotiomycetes</taxon>
        <taxon>Eurotiomycetidae</taxon>
        <taxon>Eurotiales</taxon>
        <taxon>Aspergillaceae</taxon>
        <taxon>Aspergillus</taxon>
        <taxon>Aspergillus subgen. Nidulantes</taxon>
    </lineage>
</organism>
<dbReference type="SUPFAM" id="SSF103473">
    <property type="entry name" value="MFS general substrate transporter"/>
    <property type="match status" value="1"/>
</dbReference>
<evidence type="ECO:0000313" key="9">
    <source>
        <dbReference type="Proteomes" id="UP000256690"/>
    </source>
</evidence>
<feature type="transmembrane region" description="Helical" evidence="7">
    <location>
        <begin position="254"/>
        <end position="274"/>
    </location>
</feature>
<evidence type="ECO:0000256" key="3">
    <source>
        <dbReference type="ARBA" id="ARBA00022448"/>
    </source>
</evidence>
<evidence type="ECO:0000256" key="1">
    <source>
        <dbReference type="ARBA" id="ARBA00004141"/>
    </source>
</evidence>
<proteinExistence type="inferred from homology"/>
<reference evidence="8 9" key="1">
    <citation type="journal article" date="2018" name="IMA Fungus">
        <title>IMA Genome-F 9: Draft genome sequence of Annulohypoxylon stygium, Aspergillus mulundensis, Berkeleyomyces basicola (syn. Thielaviopsis basicola), Ceratocystis smalleyi, two Cercospora beticola strains, Coleophoma cylindrospora, Fusarium fracticaudum, Phialophora cf. hyalina, and Morchella septimelata.</title>
        <authorList>
            <person name="Wingfield B.D."/>
            <person name="Bills G.F."/>
            <person name="Dong Y."/>
            <person name="Huang W."/>
            <person name="Nel W.J."/>
            <person name="Swalarsk-Parry B.S."/>
            <person name="Vaghefi N."/>
            <person name="Wilken P.M."/>
            <person name="An Z."/>
            <person name="de Beer Z.W."/>
            <person name="De Vos L."/>
            <person name="Chen L."/>
            <person name="Duong T.A."/>
            <person name="Gao Y."/>
            <person name="Hammerbacher A."/>
            <person name="Kikkert J.R."/>
            <person name="Li Y."/>
            <person name="Li H."/>
            <person name="Li K."/>
            <person name="Li Q."/>
            <person name="Liu X."/>
            <person name="Ma X."/>
            <person name="Naidoo K."/>
            <person name="Pethybridge S.J."/>
            <person name="Sun J."/>
            <person name="Steenkamp E.T."/>
            <person name="van der Nest M.A."/>
            <person name="van Wyk S."/>
            <person name="Wingfield M.J."/>
            <person name="Xiong C."/>
            <person name="Yue Q."/>
            <person name="Zhang X."/>
        </authorList>
    </citation>
    <scope>NUCLEOTIDE SEQUENCE [LARGE SCALE GENOMIC DNA]</scope>
    <source>
        <strain evidence="8 9">DSM 5745</strain>
    </source>
</reference>
<accession>A0A3D8QSE5</accession>
<feature type="transmembrane region" description="Helical" evidence="7">
    <location>
        <begin position="116"/>
        <end position="137"/>
    </location>
</feature>
<evidence type="ECO:0000256" key="7">
    <source>
        <dbReference type="SAM" id="Phobius"/>
    </source>
</evidence>
<comment type="similarity">
    <text evidence="2">Belongs to the major facilitator superfamily.</text>
</comment>
<feature type="transmembrane region" description="Helical" evidence="7">
    <location>
        <begin position="149"/>
        <end position="171"/>
    </location>
</feature>
<evidence type="ECO:0000256" key="6">
    <source>
        <dbReference type="ARBA" id="ARBA00023136"/>
    </source>
</evidence>
<keyword evidence="3" id="KW-0813">Transport</keyword>
<dbReference type="AlphaFoldDB" id="A0A3D8QSE5"/>
<keyword evidence="5 7" id="KW-1133">Transmembrane helix</keyword>
<sequence length="447" mass="48599">MASPARKNRCNASGDSRDERLPQARVQGLEEDLNLSGYQYNIVLSVTFIGYILMQVPSNMLLSLTRPSIHLSVCMVAWGIASGATGRCRTSQAPFFAGCAFLFSGWYTRKEIGFRLAIFYCAAMLAGAFGGLFAAGIEAGFKNHTLRSWRWLFIIEGAATVLFAILTGFIIPDWPATTKWLSPEERALDIIRITEDAGTEDEGFSTWDATKLAVSNHRIWVCIVSQVCLQAVASLTNFLPTLVQNFGFGTIETLLLTAPPYVLAALVCLTNSYLSDRYSTRSPSILIPNAIAVTGIIITVATTISAARYVAIFMMLPGTYGCMMISNAGMANIAARPQKVRAIGLAMNNSLGKSALVWTPYLYPENAGPRYVVAWSVNLALMAVCMTSTGLLRVLLARENRRLKSVEESLVDDGGEDGIKAKDHVYHIARATAGSDGEGGVRARYQI</sequence>
<dbReference type="Gene3D" id="1.20.1250.20">
    <property type="entry name" value="MFS general substrate transporter like domains"/>
    <property type="match status" value="2"/>
</dbReference>
<feature type="transmembrane region" description="Helical" evidence="7">
    <location>
        <begin position="342"/>
        <end position="363"/>
    </location>
</feature>
<keyword evidence="6 7" id="KW-0472">Membrane</keyword>
<dbReference type="InterPro" id="IPR036259">
    <property type="entry name" value="MFS_trans_sf"/>
</dbReference>
<dbReference type="InterPro" id="IPR011701">
    <property type="entry name" value="MFS"/>
</dbReference>
<feature type="transmembrane region" description="Helical" evidence="7">
    <location>
        <begin position="219"/>
        <end position="242"/>
    </location>
</feature>
<evidence type="ECO:0008006" key="10">
    <source>
        <dbReference type="Google" id="ProtNLM"/>
    </source>
</evidence>
<feature type="transmembrane region" description="Helical" evidence="7">
    <location>
        <begin position="286"/>
        <end position="304"/>
    </location>
</feature>
<comment type="subcellular location">
    <subcellularLocation>
        <location evidence="1">Membrane</location>
        <topology evidence="1">Multi-pass membrane protein</topology>
    </subcellularLocation>
</comment>
<dbReference type="PANTHER" id="PTHR43791">
    <property type="entry name" value="PERMEASE-RELATED"/>
    <property type="match status" value="1"/>
</dbReference>
<dbReference type="FunFam" id="1.20.1250.20:FF:000013">
    <property type="entry name" value="MFS general substrate transporter"/>
    <property type="match status" value="1"/>
</dbReference>
<keyword evidence="4 7" id="KW-0812">Transmembrane</keyword>
<name>A0A3D8QSE5_9EURO</name>
<dbReference type="PANTHER" id="PTHR43791:SF92">
    <property type="entry name" value="AGL026WP"/>
    <property type="match status" value="1"/>
</dbReference>
<dbReference type="GO" id="GO:0022857">
    <property type="term" value="F:transmembrane transporter activity"/>
    <property type="evidence" value="ECO:0007669"/>
    <property type="project" value="InterPro"/>
</dbReference>
<dbReference type="OrthoDB" id="2250022at2759"/>